<evidence type="ECO:0000313" key="5">
    <source>
        <dbReference type="Proteomes" id="UP000294678"/>
    </source>
</evidence>
<gene>
    <name evidence="4" type="ORF">EV215_1498</name>
</gene>
<organism evidence="4 5">
    <name type="scientific">Hypnocyclicus thermotrophus</name>
    <dbReference type="NCBI Taxonomy" id="1627895"/>
    <lineage>
        <taxon>Bacteria</taxon>
        <taxon>Fusobacteriati</taxon>
        <taxon>Fusobacteriota</taxon>
        <taxon>Fusobacteriia</taxon>
        <taxon>Fusobacteriales</taxon>
        <taxon>Fusobacteriaceae</taxon>
        <taxon>Hypnocyclicus</taxon>
    </lineage>
</organism>
<accession>A0AA46DXY1</accession>
<dbReference type="Proteomes" id="UP000294678">
    <property type="component" value="Unassembled WGS sequence"/>
</dbReference>
<dbReference type="HAMAP" id="MF_00245">
    <property type="entry name" value="UPF0122"/>
    <property type="match status" value="1"/>
</dbReference>
<comment type="caution">
    <text evidence="4">The sequence shown here is derived from an EMBL/GenBank/DDBJ whole genome shotgun (WGS) entry which is preliminary data.</text>
</comment>
<sequence>MELKEFMETSLLLSYYKNLLSNRQKEYMLKHFEEDYSLSEIAKEYAVSRQAVYDNIKRGIKILEDYEKKLGFFHRDKKILSILRKIDKKYKIDEIKKIIELLEAQ</sequence>
<evidence type="ECO:0000313" key="4">
    <source>
        <dbReference type="EMBL" id="TDT69156.1"/>
    </source>
</evidence>
<name>A0AA46DXY1_9FUSO</name>
<dbReference type="InterPro" id="IPR007394">
    <property type="entry name" value="UPF0122"/>
</dbReference>
<comment type="similarity">
    <text evidence="1 3">Belongs to the UPF0122 family.</text>
</comment>
<dbReference type="PANTHER" id="PTHR40083">
    <property type="entry name" value="UPF0122 PROTEIN CBO2450/CLC_2298"/>
    <property type="match status" value="1"/>
</dbReference>
<proteinExistence type="inferred from homology"/>
<dbReference type="RefSeq" id="WP_134113368.1">
    <property type="nucleotide sequence ID" value="NZ_SOBG01000006.1"/>
</dbReference>
<dbReference type="AlphaFoldDB" id="A0AA46DXY1"/>
<dbReference type="SUPFAM" id="SSF88659">
    <property type="entry name" value="Sigma3 and sigma4 domains of RNA polymerase sigma factors"/>
    <property type="match status" value="1"/>
</dbReference>
<protein>
    <recommendedName>
        <fullName evidence="3">UPF0122 protein EV215_1498</fullName>
    </recommendedName>
</protein>
<dbReference type="Pfam" id="PF04297">
    <property type="entry name" value="UPF0122"/>
    <property type="match status" value="1"/>
</dbReference>
<dbReference type="Gene3D" id="1.10.10.10">
    <property type="entry name" value="Winged helix-like DNA-binding domain superfamily/Winged helix DNA-binding domain"/>
    <property type="match status" value="1"/>
</dbReference>
<dbReference type="InterPro" id="IPR054831">
    <property type="entry name" value="UPF0122_fam_protein"/>
</dbReference>
<comment type="function">
    <text evidence="2 3">Might take part in the signal recognition particle (SRP) pathway. This is inferred from the conservation of its genetic proximity to ftsY/ffh. May be a regulatory protein.</text>
</comment>
<dbReference type="EMBL" id="SOBG01000006">
    <property type="protein sequence ID" value="TDT69156.1"/>
    <property type="molecule type" value="Genomic_DNA"/>
</dbReference>
<keyword evidence="5" id="KW-1185">Reference proteome</keyword>
<dbReference type="PANTHER" id="PTHR40083:SF1">
    <property type="entry name" value="UPF0122 PROTEIN YLXM"/>
    <property type="match status" value="1"/>
</dbReference>
<dbReference type="NCBIfam" id="NF045758">
    <property type="entry name" value="YlxM"/>
    <property type="match status" value="1"/>
</dbReference>
<evidence type="ECO:0000256" key="3">
    <source>
        <dbReference type="HAMAP-Rule" id="MF_00245"/>
    </source>
</evidence>
<evidence type="ECO:0000256" key="2">
    <source>
        <dbReference type="ARBA" id="ARBA00024764"/>
    </source>
</evidence>
<dbReference type="InterPro" id="IPR013324">
    <property type="entry name" value="RNA_pol_sigma_r3/r4-like"/>
</dbReference>
<evidence type="ECO:0000256" key="1">
    <source>
        <dbReference type="ARBA" id="ARBA00008720"/>
    </source>
</evidence>
<dbReference type="InterPro" id="IPR036388">
    <property type="entry name" value="WH-like_DNA-bd_sf"/>
</dbReference>
<reference evidence="4 5" key="1">
    <citation type="submission" date="2019-03" db="EMBL/GenBank/DDBJ databases">
        <title>Genomic Encyclopedia of Type Strains, Phase IV (KMG-IV): sequencing the most valuable type-strain genomes for metagenomic binning, comparative biology and taxonomic classification.</title>
        <authorList>
            <person name="Goeker M."/>
        </authorList>
    </citation>
    <scope>NUCLEOTIDE SEQUENCE [LARGE SCALE GENOMIC DNA]</scope>
    <source>
        <strain evidence="4 5">DSM 100055</strain>
    </source>
</reference>